<dbReference type="Proteomes" id="UP000229329">
    <property type="component" value="Unassembled WGS sequence"/>
</dbReference>
<protein>
    <submittedName>
        <fullName evidence="1">Uncharacterized protein</fullName>
    </submittedName>
</protein>
<reference evidence="1 2" key="1">
    <citation type="submission" date="2017-11" db="EMBL/GenBank/DDBJ databases">
        <title>Reclassification of Bisgaard taxon 7 as Conservatibacter flavescens gen. nov., sp. nov.</title>
        <authorList>
            <person name="Christensen H."/>
        </authorList>
    </citation>
    <scope>NUCLEOTIDE SEQUENCE [LARGE SCALE GENOMIC DNA]</scope>
    <source>
        <strain evidence="1 2">7_4</strain>
    </source>
</reference>
<evidence type="ECO:0000313" key="1">
    <source>
        <dbReference type="EMBL" id="PJG86218.1"/>
    </source>
</evidence>
<dbReference type="EMBL" id="PHHA01000003">
    <property type="protein sequence ID" value="PJG86218.1"/>
    <property type="molecule type" value="Genomic_DNA"/>
</dbReference>
<gene>
    <name evidence="1" type="ORF">CVP05_03335</name>
</gene>
<dbReference type="OrthoDB" id="5684660at2"/>
<proteinExistence type="predicted"/>
<name>A0A2M8S544_9PAST</name>
<evidence type="ECO:0000313" key="2">
    <source>
        <dbReference type="Proteomes" id="UP000229329"/>
    </source>
</evidence>
<dbReference type="RefSeq" id="WP_100288150.1">
    <property type="nucleotide sequence ID" value="NZ_PHHA01000003.1"/>
</dbReference>
<dbReference type="AlphaFoldDB" id="A0A2M8S544"/>
<sequence length="122" mass="13537">MELTQKGLLLLGLPYNGKLYYEVEARVLTMGTECEVLESIEALNLNAETPSTKDQVLNDLAYMAKQIRVVGIPENEVTALYLLEHLATDDYTVLNSLIADLRKKRINAGESPNLAESENEPA</sequence>
<comment type="caution">
    <text evidence="1">The sequence shown here is derived from an EMBL/GenBank/DDBJ whole genome shotgun (WGS) entry which is preliminary data.</text>
</comment>
<organism evidence="1 2">
    <name type="scientific">Conservatibacter flavescens</name>
    <dbReference type="NCBI Taxonomy" id="28161"/>
    <lineage>
        <taxon>Bacteria</taxon>
        <taxon>Pseudomonadati</taxon>
        <taxon>Pseudomonadota</taxon>
        <taxon>Gammaproteobacteria</taxon>
        <taxon>Pasteurellales</taxon>
        <taxon>Pasteurellaceae</taxon>
        <taxon>Conservatibacter</taxon>
    </lineage>
</organism>
<keyword evidence="2" id="KW-1185">Reference proteome</keyword>
<accession>A0A2M8S544</accession>